<evidence type="ECO:0008006" key="3">
    <source>
        <dbReference type="Google" id="ProtNLM"/>
    </source>
</evidence>
<name>A0A220U374_9BACI</name>
<protein>
    <recommendedName>
        <fullName evidence="3">Transposase</fullName>
    </recommendedName>
</protein>
<keyword evidence="2" id="KW-1185">Reference proteome</keyword>
<evidence type="ECO:0000313" key="1">
    <source>
        <dbReference type="EMBL" id="ASK62271.1"/>
    </source>
</evidence>
<evidence type="ECO:0000313" key="2">
    <source>
        <dbReference type="Proteomes" id="UP000198312"/>
    </source>
</evidence>
<sequence length="63" mass="7389">MEDVKYADDKDEILNQPISWEEKTKKEEKRKIATELLREGLSSDVIARVTDLEQEEVRALNNQ</sequence>
<reference evidence="1 2" key="1">
    <citation type="submission" date="2017-07" db="EMBL/GenBank/DDBJ databases">
        <title>Virgibacillus sp. LM2416.</title>
        <authorList>
            <person name="Tak E.J."/>
            <person name="Bae J.-W."/>
        </authorList>
    </citation>
    <scope>NUCLEOTIDE SEQUENCE [LARGE SCALE GENOMIC DNA]</scope>
    <source>
        <strain evidence="1 2">LM2416</strain>
    </source>
</reference>
<dbReference type="Proteomes" id="UP000198312">
    <property type="component" value="Chromosome"/>
</dbReference>
<proteinExistence type="predicted"/>
<organism evidence="1 2">
    <name type="scientific">Virgibacillus phasianinus</name>
    <dbReference type="NCBI Taxonomy" id="2017483"/>
    <lineage>
        <taxon>Bacteria</taxon>
        <taxon>Bacillati</taxon>
        <taxon>Bacillota</taxon>
        <taxon>Bacilli</taxon>
        <taxon>Bacillales</taxon>
        <taxon>Bacillaceae</taxon>
        <taxon>Virgibacillus</taxon>
    </lineage>
</organism>
<dbReference type="EMBL" id="CP022315">
    <property type="protein sequence ID" value="ASK62271.1"/>
    <property type="molecule type" value="Genomic_DNA"/>
</dbReference>
<gene>
    <name evidence="1" type="ORF">CFK37_08910</name>
</gene>
<dbReference type="KEGG" id="vil:CFK37_08910"/>
<accession>A0A220U374</accession>
<dbReference type="AlphaFoldDB" id="A0A220U374"/>